<dbReference type="EMBL" id="JAXCGZ010001023">
    <property type="protein sequence ID" value="KAK7085408.1"/>
    <property type="molecule type" value="Genomic_DNA"/>
</dbReference>
<gene>
    <name evidence="1" type="ORF">SK128_014395</name>
</gene>
<name>A0AAN8XTG1_HALRR</name>
<evidence type="ECO:0000313" key="1">
    <source>
        <dbReference type="EMBL" id="KAK7085408.1"/>
    </source>
</evidence>
<protein>
    <submittedName>
        <fullName evidence="1">Uncharacterized protein</fullName>
    </submittedName>
</protein>
<proteinExistence type="predicted"/>
<reference evidence="1 2" key="1">
    <citation type="submission" date="2023-11" db="EMBL/GenBank/DDBJ databases">
        <title>Halocaridina rubra genome assembly.</title>
        <authorList>
            <person name="Smith C."/>
        </authorList>
    </citation>
    <scope>NUCLEOTIDE SEQUENCE [LARGE SCALE GENOMIC DNA]</scope>
    <source>
        <strain evidence="1">EP-1</strain>
        <tissue evidence="1">Whole</tissue>
    </source>
</reference>
<sequence>MTIETASPKTYPDLYFEYMRQEDDRPSITGLIQFLQKETEARECREQPFTLDNTSSRIGAT</sequence>
<organism evidence="1 2">
    <name type="scientific">Halocaridina rubra</name>
    <name type="common">Hawaiian red shrimp</name>
    <dbReference type="NCBI Taxonomy" id="373956"/>
    <lineage>
        <taxon>Eukaryota</taxon>
        <taxon>Metazoa</taxon>
        <taxon>Ecdysozoa</taxon>
        <taxon>Arthropoda</taxon>
        <taxon>Crustacea</taxon>
        <taxon>Multicrustacea</taxon>
        <taxon>Malacostraca</taxon>
        <taxon>Eumalacostraca</taxon>
        <taxon>Eucarida</taxon>
        <taxon>Decapoda</taxon>
        <taxon>Pleocyemata</taxon>
        <taxon>Caridea</taxon>
        <taxon>Atyoidea</taxon>
        <taxon>Atyidae</taxon>
        <taxon>Halocaridina</taxon>
    </lineage>
</organism>
<comment type="caution">
    <text evidence="1">The sequence shown here is derived from an EMBL/GenBank/DDBJ whole genome shotgun (WGS) entry which is preliminary data.</text>
</comment>
<accession>A0AAN8XTG1</accession>
<evidence type="ECO:0000313" key="2">
    <source>
        <dbReference type="Proteomes" id="UP001381693"/>
    </source>
</evidence>
<feature type="non-terminal residue" evidence="1">
    <location>
        <position position="61"/>
    </location>
</feature>
<keyword evidence="2" id="KW-1185">Reference proteome</keyword>
<dbReference type="AlphaFoldDB" id="A0AAN8XTG1"/>
<dbReference type="Proteomes" id="UP001381693">
    <property type="component" value="Unassembled WGS sequence"/>
</dbReference>